<protein>
    <recommendedName>
        <fullName evidence="8">Abasic site processing protein</fullName>
        <ecNumber evidence="8">3.4.-.-</ecNumber>
    </recommendedName>
</protein>
<dbReference type="PANTHER" id="PTHR13604">
    <property type="entry name" value="DC12-RELATED"/>
    <property type="match status" value="1"/>
</dbReference>
<dbReference type="Gene3D" id="3.90.1680.10">
    <property type="entry name" value="SOS response associated peptidase-like"/>
    <property type="match status" value="1"/>
</dbReference>
<dbReference type="InterPro" id="IPR003738">
    <property type="entry name" value="SRAP"/>
</dbReference>
<dbReference type="EC" id="3.4.-.-" evidence="8"/>
<dbReference type="AlphaFoldDB" id="A0A831RVB4"/>
<dbReference type="GO" id="GO:0003697">
    <property type="term" value="F:single-stranded DNA binding"/>
    <property type="evidence" value="ECO:0007669"/>
    <property type="project" value="InterPro"/>
</dbReference>
<evidence type="ECO:0000313" key="9">
    <source>
        <dbReference type="EMBL" id="HEC05937.1"/>
    </source>
</evidence>
<gene>
    <name evidence="9" type="ORF">ENJ12_03745</name>
</gene>
<dbReference type="GO" id="GO:0008233">
    <property type="term" value="F:peptidase activity"/>
    <property type="evidence" value="ECO:0007669"/>
    <property type="project" value="UniProtKB-KW"/>
</dbReference>
<dbReference type="Proteomes" id="UP000886339">
    <property type="component" value="Unassembled WGS sequence"/>
</dbReference>
<keyword evidence="2 8" id="KW-0645">Protease</keyword>
<comment type="similarity">
    <text evidence="1 8">Belongs to the SOS response-associated peptidase family.</text>
</comment>
<evidence type="ECO:0000256" key="5">
    <source>
        <dbReference type="ARBA" id="ARBA00023124"/>
    </source>
</evidence>
<organism evidence="9">
    <name type="scientific">Thiolapillus brandeum</name>
    <dbReference type="NCBI Taxonomy" id="1076588"/>
    <lineage>
        <taxon>Bacteria</taxon>
        <taxon>Pseudomonadati</taxon>
        <taxon>Pseudomonadota</taxon>
        <taxon>Gammaproteobacteria</taxon>
        <taxon>Chromatiales</taxon>
        <taxon>Sedimenticolaceae</taxon>
        <taxon>Thiolapillus</taxon>
    </lineage>
</organism>
<reference evidence="9" key="1">
    <citation type="journal article" date="2020" name="mSystems">
        <title>Genome- and Community-Level Interaction Insights into Carbon Utilization and Element Cycling Functions of Hydrothermarchaeota in Hydrothermal Sediment.</title>
        <authorList>
            <person name="Zhou Z."/>
            <person name="Liu Y."/>
            <person name="Xu W."/>
            <person name="Pan J."/>
            <person name="Luo Z.H."/>
            <person name="Li M."/>
        </authorList>
    </citation>
    <scope>NUCLEOTIDE SEQUENCE [LARGE SCALE GENOMIC DNA]</scope>
    <source>
        <strain evidence="9">HyVt-458</strain>
    </source>
</reference>
<dbReference type="EMBL" id="DRLF01000138">
    <property type="protein sequence ID" value="HEC05937.1"/>
    <property type="molecule type" value="Genomic_DNA"/>
</dbReference>
<dbReference type="GO" id="GO:0006508">
    <property type="term" value="P:proteolysis"/>
    <property type="evidence" value="ECO:0007669"/>
    <property type="project" value="UniProtKB-KW"/>
</dbReference>
<keyword evidence="6" id="KW-0238">DNA-binding</keyword>
<dbReference type="GO" id="GO:0016829">
    <property type="term" value="F:lyase activity"/>
    <property type="evidence" value="ECO:0007669"/>
    <property type="project" value="UniProtKB-KW"/>
</dbReference>
<comment type="caution">
    <text evidence="9">The sequence shown here is derived from an EMBL/GenBank/DDBJ whole genome shotgun (WGS) entry which is preliminary data.</text>
</comment>
<dbReference type="PANTHER" id="PTHR13604:SF0">
    <property type="entry name" value="ABASIC SITE PROCESSING PROTEIN HMCES"/>
    <property type="match status" value="1"/>
</dbReference>
<evidence type="ECO:0000256" key="4">
    <source>
        <dbReference type="ARBA" id="ARBA00022801"/>
    </source>
</evidence>
<evidence type="ECO:0000256" key="8">
    <source>
        <dbReference type="RuleBase" id="RU364100"/>
    </source>
</evidence>
<evidence type="ECO:0000256" key="2">
    <source>
        <dbReference type="ARBA" id="ARBA00022670"/>
    </source>
</evidence>
<keyword evidence="7" id="KW-0456">Lyase</keyword>
<dbReference type="InterPro" id="IPR036590">
    <property type="entry name" value="SRAP-like"/>
</dbReference>
<evidence type="ECO:0000256" key="1">
    <source>
        <dbReference type="ARBA" id="ARBA00008136"/>
    </source>
</evidence>
<dbReference type="Pfam" id="PF02586">
    <property type="entry name" value="SRAP"/>
    <property type="match status" value="1"/>
</dbReference>
<dbReference type="GO" id="GO:0106300">
    <property type="term" value="P:protein-DNA covalent cross-linking repair"/>
    <property type="evidence" value="ECO:0007669"/>
    <property type="project" value="InterPro"/>
</dbReference>
<sequence length="225" mass="25305">MCGRYNLVTDAQALVDFFEVVNLVDGRPRYNIAPSQDVVVVRQQQGERKLAYMHWGLIPFWAKDSTIGRHTINARAETVAEKPAFRAAFRKRRCLVPATGFYEWKRENGRKQPYNIRAADGGLFAFAGLWEQWKQDDDTVIESCTIIVTRANETVAPIHDRMPVIPPADSYQAWLDPGNQDQALLKAMLEPCPSRWLSADPVSTRVNNPGNDDPDCLVPLGHGVA</sequence>
<keyword evidence="3" id="KW-0227">DNA damage</keyword>
<evidence type="ECO:0000256" key="7">
    <source>
        <dbReference type="ARBA" id="ARBA00023239"/>
    </source>
</evidence>
<dbReference type="SUPFAM" id="SSF143081">
    <property type="entry name" value="BB1717-like"/>
    <property type="match status" value="1"/>
</dbReference>
<accession>A0A831RVB4</accession>
<keyword evidence="4 8" id="KW-0378">Hydrolase</keyword>
<evidence type="ECO:0000256" key="3">
    <source>
        <dbReference type="ARBA" id="ARBA00022763"/>
    </source>
</evidence>
<evidence type="ECO:0000256" key="6">
    <source>
        <dbReference type="ARBA" id="ARBA00023125"/>
    </source>
</evidence>
<name>A0A831RVB4_9GAMM</name>
<proteinExistence type="inferred from homology"/>
<keyword evidence="5" id="KW-0190">Covalent protein-DNA linkage</keyword>